<accession>A0A229FSW7</accession>
<keyword evidence="2" id="KW-1185">Reference proteome</keyword>
<reference evidence="1 2" key="1">
    <citation type="submission" date="2017-06" db="EMBL/GenBank/DDBJ databases">
        <title>Reclassification of a Polynucleobacter cosmopolitanus strain isolated from tropical Lake Victoria as Polynucleobacter victoriensis comb. nov.</title>
        <authorList>
            <person name="Hahn M.W."/>
        </authorList>
    </citation>
    <scope>NUCLEOTIDE SEQUENCE [LARGE SCALE GENOMIC DNA]</scope>
    <source>
        <strain evidence="1 2">MWH-MoIso2</strain>
    </source>
</reference>
<dbReference type="GO" id="GO:0004497">
    <property type="term" value="F:monooxygenase activity"/>
    <property type="evidence" value="ECO:0007669"/>
    <property type="project" value="UniProtKB-KW"/>
</dbReference>
<name>A0A229FSW7_9BURK</name>
<dbReference type="InterPro" id="IPR036713">
    <property type="entry name" value="TmoB-like_sf"/>
</dbReference>
<dbReference type="Proteomes" id="UP000215188">
    <property type="component" value="Unassembled WGS sequence"/>
</dbReference>
<evidence type="ECO:0000313" key="1">
    <source>
        <dbReference type="EMBL" id="OXL15085.1"/>
    </source>
</evidence>
<sequence>MALFPLCCNFEGDFVLQLVPVDSENTMDEVAKAAAHHSVGRRVKDQPSKTLRVRRSGESFFARNMKVSESGLKPTECVEIIWE</sequence>
<dbReference type="Gene3D" id="3.10.20.270">
    <property type="entry name" value="TmoB-like"/>
    <property type="match status" value="1"/>
</dbReference>
<protein>
    <submittedName>
        <fullName evidence="1">Toluene monooxygenase</fullName>
    </submittedName>
</protein>
<dbReference type="AlphaFoldDB" id="A0A229FSW7"/>
<gene>
    <name evidence="1" type="ORF">AOC33_07190</name>
</gene>
<evidence type="ECO:0000313" key="2">
    <source>
        <dbReference type="Proteomes" id="UP000215188"/>
    </source>
</evidence>
<proteinExistence type="predicted"/>
<keyword evidence="1" id="KW-0503">Monooxygenase</keyword>
<organism evidence="1 2">
    <name type="scientific">Polynucleobacter cosmopolitanus</name>
    <dbReference type="NCBI Taxonomy" id="351345"/>
    <lineage>
        <taxon>Bacteria</taxon>
        <taxon>Pseudomonadati</taxon>
        <taxon>Pseudomonadota</taxon>
        <taxon>Betaproteobacteria</taxon>
        <taxon>Burkholderiales</taxon>
        <taxon>Burkholderiaceae</taxon>
        <taxon>Polynucleobacter</taxon>
    </lineage>
</organism>
<dbReference type="CDD" id="cd17042">
    <property type="entry name" value="Ubl_TmoB"/>
    <property type="match status" value="1"/>
</dbReference>
<dbReference type="InterPro" id="IPR009355">
    <property type="entry name" value="Toluene_mOase_B"/>
</dbReference>
<dbReference type="EMBL" id="NJGG01000002">
    <property type="protein sequence ID" value="OXL15085.1"/>
    <property type="molecule type" value="Genomic_DNA"/>
</dbReference>
<dbReference type="RefSeq" id="WP_089516240.1">
    <property type="nucleotide sequence ID" value="NZ_NJGG01000002.1"/>
</dbReference>
<comment type="caution">
    <text evidence="1">The sequence shown here is derived from an EMBL/GenBank/DDBJ whole genome shotgun (WGS) entry which is preliminary data.</text>
</comment>
<dbReference type="Pfam" id="PF06234">
    <property type="entry name" value="TmoB"/>
    <property type="match status" value="1"/>
</dbReference>
<keyword evidence="1" id="KW-0560">Oxidoreductase</keyword>
<dbReference type="OrthoDB" id="3478662at2"/>
<dbReference type="SUPFAM" id="SSF110814">
    <property type="entry name" value="TmoB-like"/>
    <property type="match status" value="1"/>
</dbReference>